<evidence type="ECO:0000256" key="3">
    <source>
        <dbReference type="ARBA" id="ARBA00022475"/>
    </source>
</evidence>
<dbReference type="AlphaFoldDB" id="A0AA48GVB0"/>
<keyword evidence="3" id="KW-1003">Cell membrane</keyword>
<keyword evidence="4 7" id="KW-0812">Transmembrane</keyword>
<proteinExistence type="inferred from homology"/>
<dbReference type="PANTHER" id="PTHR30065:SF1">
    <property type="entry name" value="SURFACE PRESENTATION OF ANTIGENS PROTEIN SPAR"/>
    <property type="match status" value="1"/>
</dbReference>
<evidence type="ECO:0000256" key="1">
    <source>
        <dbReference type="ARBA" id="ARBA00004651"/>
    </source>
</evidence>
<dbReference type="Proteomes" id="UP001238179">
    <property type="component" value="Chromosome"/>
</dbReference>
<feature type="transmembrane region" description="Helical" evidence="7">
    <location>
        <begin position="215"/>
        <end position="237"/>
    </location>
</feature>
<dbReference type="GO" id="GO:0005886">
    <property type="term" value="C:plasma membrane"/>
    <property type="evidence" value="ECO:0007669"/>
    <property type="project" value="UniProtKB-SubCell"/>
</dbReference>
<feature type="transmembrane region" description="Helical" evidence="7">
    <location>
        <begin position="160"/>
        <end position="178"/>
    </location>
</feature>
<evidence type="ECO:0008006" key="10">
    <source>
        <dbReference type="Google" id="ProtNLM"/>
    </source>
</evidence>
<dbReference type="Pfam" id="PF01311">
    <property type="entry name" value="Bac_export_1"/>
    <property type="match status" value="1"/>
</dbReference>
<evidence type="ECO:0000256" key="6">
    <source>
        <dbReference type="ARBA" id="ARBA00023136"/>
    </source>
</evidence>
<keyword evidence="5 7" id="KW-1133">Transmembrane helix</keyword>
<sequence length="263" mass="28286">MPATLGSPALWVFTQARVLVFLLTLVRLTGLLATMPGFGQTRVLLQARVALVVLMAAVITPLAGVPRAPVETMWDLTGVAFTEFAAGLLLGLAVSWIVDMVSFAGQLMDTQMGFSFVQFLDPVSAHPVAVSGSLLNQVAMLLILVSGLHHQMIRALVESYRILPMGGTLAVNPQLVVVMMGQILVKGFQLAFPVLFTLFIVDFIAGIAGKFMPQLHLITLTFPLKIAIGLILLGVILREFSPWIGPLLEAAPREALRLLVSHG</sequence>
<dbReference type="PANTHER" id="PTHR30065">
    <property type="entry name" value="FLAGELLAR BIOSYNTHETIC PROTEIN FLIR"/>
    <property type="match status" value="1"/>
</dbReference>
<dbReference type="EMBL" id="AP027080">
    <property type="protein sequence ID" value="BDU72481.1"/>
    <property type="molecule type" value="Genomic_DNA"/>
</dbReference>
<gene>
    <name evidence="8" type="ORF">METEAL_16550</name>
</gene>
<dbReference type="InterPro" id="IPR002010">
    <property type="entry name" value="T3SS_IM_R"/>
</dbReference>
<evidence type="ECO:0000256" key="5">
    <source>
        <dbReference type="ARBA" id="ARBA00022989"/>
    </source>
</evidence>
<comment type="similarity">
    <text evidence="2">Belongs to the FliR/MopE/SpaR family.</text>
</comment>
<dbReference type="PRINTS" id="PR00953">
    <property type="entry name" value="TYPE3IMRPROT"/>
</dbReference>
<keyword evidence="6 7" id="KW-0472">Membrane</keyword>
<evidence type="ECO:0000256" key="2">
    <source>
        <dbReference type="ARBA" id="ARBA00009772"/>
    </source>
</evidence>
<evidence type="ECO:0000313" key="9">
    <source>
        <dbReference type="Proteomes" id="UP001238179"/>
    </source>
</evidence>
<evidence type="ECO:0000256" key="7">
    <source>
        <dbReference type="SAM" id="Phobius"/>
    </source>
</evidence>
<feature type="transmembrane region" description="Helical" evidence="7">
    <location>
        <begin position="45"/>
        <end position="64"/>
    </location>
</feature>
<feature type="transmembrane region" description="Helical" evidence="7">
    <location>
        <begin position="84"/>
        <end position="107"/>
    </location>
</feature>
<name>A0AA48GVB0_9BACT</name>
<accession>A0AA48GVB0</accession>
<feature type="transmembrane region" description="Helical" evidence="7">
    <location>
        <begin position="190"/>
        <end position="209"/>
    </location>
</feature>
<keyword evidence="9" id="KW-1185">Reference proteome</keyword>
<feature type="transmembrane region" description="Helical" evidence="7">
    <location>
        <begin position="12"/>
        <end position="33"/>
    </location>
</feature>
<dbReference type="GO" id="GO:0006605">
    <property type="term" value="P:protein targeting"/>
    <property type="evidence" value="ECO:0007669"/>
    <property type="project" value="InterPro"/>
</dbReference>
<dbReference type="RefSeq" id="WP_316415388.1">
    <property type="nucleotide sequence ID" value="NZ_AP027080.1"/>
</dbReference>
<evidence type="ECO:0000313" key="8">
    <source>
        <dbReference type="EMBL" id="BDU72481.1"/>
    </source>
</evidence>
<evidence type="ECO:0000256" key="4">
    <source>
        <dbReference type="ARBA" id="ARBA00022692"/>
    </source>
</evidence>
<reference evidence="9" key="1">
    <citation type="journal article" date="2023" name="Int. J. Syst. Evol. Microbiol.">
        <title>Mesoterricola silvestris gen. nov., sp. nov., Mesoterricola sediminis sp. nov., Geothrix oryzae sp. nov., Geothrix edaphica sp. nov., Geothrix rubra sp. nov., and Geothrix limicola sp. nov., six novel members of Acidobacteriota isolated from soils.</title>
        <authorList>
            <person name="Itoh H."/>
            <person name="Sugisawa Y."/>
            <person name="Mise K."/>
            <person name="Xu Z."/>
            <person name="Kuniyasu M."/>
            <person name="Ushijima N."/>
            <person name="Kawano K."/>
            <person name="Kobayashi E."/>
            <person name="Shiratori Y."/>
            <person name="Masuda Y."/>
            <person name="Senoo K."/>
        </authorList>
    </citation>
    <scope>NUCLEOTIDE SEQUENCE [LARGE SCALE GENOMIC DNA]</scope>
    <source>
        <strain evidence="9">W79</strain>
    </source>
</reference>
<protein>
    <recommendedName>
        <fullName evidence="10">Flagellar biosynthetic protein FliR</fullName>
    </recommendedName>
</protein>
<comment type="subcellular location">
    <subcellularLocation>
        <location evidence="1">Cell membrane</location>
        <topology evidence="1">Multi-pass membrane protein</topology>
    </subcellularLocation>
</comment>
<organism evidence="8 9">
    <name type="scientific">Mesoterricola silvestris</name>
    <dbReference type="NCBI Taxonomy" id="2927979"/>
    <lineage>
        <taxon>Bacteria</taxon>
        <taxon>Pseudomonadati</taxon>
        <taxon>Acidobacteriota</taxon>
        <taxon>Holophagae</taxon>
        <taxon>Holophagales</taxon>
        <taxon>Holophagaceae</taxon>
        <taxon>Mesoterricola</taxon>
    </lineage>
</organism>
<dbReference type="KEGG" id="msil:METEAL_16550"/>